<dbReference type="Gene3D" id="2.130.10.10">
    <property type="entry name" value="YVTN repeat-like/Quinoprotein amine dehydrogenase"/>
    <property type="match status" value="1"/>
</dbReference>
<protein>
    <recommendedName>
        <fullName evidence="4">6-phosphogluconolactonase</fullName>
    </recommendedName>
</protein>
<dbReference type="SUPFAM" id="SSF51004">
    <property type="entry name" value="C-terminal (heme d1) domain of cytochrome cd1-nitrite reductase"/>
    <property type="match status" value="1"/>
</dbReference>
<dbReference type="GO" id="GO:0017057">
    <property type="term" value="F:6-phosphogluconolactonase activity"/>
    <property type="evidence" value="ECO:0007669"/>
    <property type="project" value="TreeGrafter"/>
</dbReference>
<evidence type="ECO:0008006" key="4">
    <source>
        <dbReference type="Google" id="ProtNLM"/>
    </source>
</evidence>
<dbReference type="AlphaFoldDB" id="A0A0P7AEJ9"/>
<keyword evidence="3" id="KW-1185">Reference proteome</keyword>
<sequence>MGSLPRPVVAPNSPLKHDPVRALIPVLLLSLPIFALLFHCAYHSYEHCHSVDRLHGLEPAVPFAPVNGLVSDVLLYVASYGGSVTTLKLTRGSNAAATSFGLEPVASTEGCAGSPSWLTLDKANSILYCTDEGLATGGEGSLSSFSTIEDGSLVRLAKVRTVSGPVSAAVYGKHGSGLAVAHYGGSAFSTWDVENPSELTPVQTRLFKMAQPGPGSSRQEAPHPHAAVVDPTGQFILVPDLGTDLIRIYAVRDGDLRLVEREPLFVASGSGPRHLAFADKGDRTFMYLVTELGNTVVGYEVTYDAESIIFEQIWTSGIHGKGKDVPAGSAASEILISPDSNFLILSSRNESTLELPNFDPRNTTDISSDPLINFAIDPKTGHLDLLQEVPCGGRGPRQFSMNKDGTLVAVGLQDDGRVVVMERNVETGKIGGLVAHADVEGEVTAVIFNE</sequence>
<dbReference type="InterPro" id="IPR015943">
    <property type="entry name" value="WD40/YVTN_repeat-like_dom_sf"/>
</dbReference>
<dbReference type="Proteomes" id="UP000050424">
    <property type="component" value="Unassembled WGS sequence"/>
</dbReference>
<dbReference type="EMBL" id="LKCW01000240">
    <property type="protein sequence ID" value="KPM35657.1"/>
    <property type="molecule type" value="Genomic_DNA"/>
</dbReference>
<evidence type="ECO:0000256" key="1">
    <source>
        <dbReference type="ARBA" id="ARBA00005564"/>
    </source>
</evidence>
<dbReference type="InterPro" id="IPR050282">
    <property type="entry name" value="Cycloisomerase_2"/>
</dbReference>
<dbReference type="InterPro" id="IPR011048">
    <property type="entry name" value="Haem_d1_sf"/>
</dbReference>
<accession>A0A0P7AEJ9</accession>
<name>A0A0P7AEJ9_9HYPO</name>
<proteinExistence type="inferred from homology"/>
<comment type="similarity">
    <text evidence="1">Belongs to the cycloisomerase 2 family.</text>
</comment>
<evidence type="ECO:0000313" key="3">
    <source>
        <dbReference type="Proteomes" id="UP000050424"/>
    </source>
</evidence>
<comment type="caution">
    <text evidence="2">The sequence shown here is derived from an EMBL/GenBank/DDBJ whole genome shotgun (WGS) entry which is preliminary data.</text>
</comment>
<organism evidence="2 3">
    <name type="scientific">Neonectria ditissima</name>
    <dbReference type="NCBI Taxonomy" id="78410"/>
    <lineage>
        <taxon>Eukaryota</taxon>
        <taxon>Fungi</taxon>
        <taxon>Dikarya</taxon>
        <taxon>Ascomycota</taxon>
        <taxon>Pezizomycotina</taxon>
        <taxon>Sordariomycetes</taxon>
        <taxon>Hypocreomycetidae</taxon>
        <taxon>Hypocreales</taxon>
        <taxon>Nectriaceae</taxon>
        <taxon>Neonectria</taxon>
    </lineage>
</organism>
<dbReference type="PANTHER" id="PTHR30344:SF1">
    <property type="entry name" value="6-PHOSPHOGLUCONOLACTONASE"/>
    <property type="match status" value="1"/>
</dbReference>
<evidence type="ECO:0000313" key="2">
    <source>
        <dbReference type="EMBL" id="KPM35657.1"/>
    </source>
</evidence>
<dbReference type="STRING" id="78410.A0A0P7AEJ9"/>
<dbReference type="InterPro" id="IPR019405">
    <property type="entry name" value="Lactonase_7-beta_prop"/>
</dbReference>
<dbReference type="Pfam" id="PF10282">
    <property type="entry name" value="Lactonase"/>
    <property type="match status" value="1"/>
</dbReference>
<gene>
    <name evidence="2" type="ORF">AK830_g10916</name>
</gene>
<reference evidence="2 3" key="1">
    <citation type="submission" date="2015-09" db="EMBL/GenBank/DDBJ databases">
        <title>Draft genome of a European isolate of the apple canker pathogen Neonectria ditissima.</title>
        <authorList>
            <person name="Gomez-Cortecero A."/>
            <person name="Harrison R.J."/>
            <person name="Armitage A.D."/>
        </authorList>
    </citation>
    <scope>NUCLEOTIDE SEQUENCE [LARGE SCALE GENOMIC DNA]</scope>
    <source>
        <strain evidence="2 3">R09/05</strain>
    </source>
</reference>
<dbReference type="OrthoDB" id="9972196at2759"/>
<dbReference type="PANTHER" id="PTHR30344">
    <property type="entry name" value="6-PHOSPHOGLUCONOLACTONASE-RELATED"/>
    <property type="match status" value="1"/>
</dbReference>